<organism evidence="2 3">
    <name type="scientific">Pseudoalteromonas arctica</name>
    <dbReference type="NCBI Taxonomy" id="394751"/>
    <lineage>
        <taxon>Bacteria</taxon>
        <taxon>Pseudomonadati</taxon>
        <taxon>Pseudomonadota</taxon>
        <taxon>Gammaproteobacteria</taxon>
        <taxon>Alteromonadales</taxon>
        <taxon>Pseudoalteromonadaceae</taxon>
        <taxon>Pseudoalteromonas</taxon>
    </lineage>
</organism>
<dbReference type="Proteomes" id="UP000519126">
    <property type="component" value="Unassembled WGS sequence"/>
</dbReference>
<sequence>MLSMLLICLYVYSSAKFYLVNKTVMTVTLGVFVTNFLHGTDVLYVSMMSILNNPRWAER</sequence>
<accession>A0A7X9YG41</accession>
<feature type="transmembrane region" description="Helical" evidence="1">
    <location>
        <begin position="23"/>
        <end position="45"/>
    </location>
</feature>
<comment type="caution">
    <text evidence="2">The sequence shown here is derived from an EMBL/GenBank/DDBJ whole genome shotgun (WGS) entry which is preliminary data.</text>
</comment>
<dbReference type="AlphaFoldDB" id="A0A7X9YG41"/>
<evidence type="ECO:0000256" key="1">
    <source>
        <dbReference type="SAM" id="Phobius"/>
    </source>
</evidence>
<dbReference type="RefSeq" id="WP_170071773.1">
    <property type="nucleotide sequence ID" value="NZ_JABBCX010000003.1"/>
</dbReference>
<keyword evidence="1" id="KW-0472">Membrane</keyword>
<dbReference type="EMBL" id="JABBCX010000003">
    <property type="protein sequence ID" value="NMF48389.1"/>
    <property type="molecule type" value="Genomic_DNA"/>
</dbReference>
<reference evidence="2 3" key="1">
    <citation type="submission" date="2020-04" db="EMBL/GenBank/DDBJ databases">
        <title>Genome Sequencing and Assembley of Pseudoalteromonas artica.</title>
        <authorList>
            <person name="Akerly B."/>
            <person name="Cook G."/>
        </authorList>
    </citation>
    <scope>NUCLEOTIDE SEQUENCE [LARGE SCALE GENOMIC DNA]</scope>
    <source>
        <strain evidence="2 3">NEC-BIFX-0059</strain>
    </source>
</reference>
<evidence type="ECO:0000313" key="3">
    <source>
        <dbReference type="Proteomes" id="UP000519126"/>
    </source>
</evidence>
<evidence type="ECO:0000313" key="2">
    <source>
        <dbReference type="EMBL" id="NMF48389.1"/>
    </source>
</evidence>
<keyword evidence="1" id="KW-0812">Transmembrane</keyword>
<name>A0A7X9YG41_9GAMM</name>
<keyword evidence="1" id="KW-1133">Transmembrane helix</keyword>
<protein>
    <submittedName>
        <fullName evidence="2">Uncharacterized protein</fullName>
    </submittedName>
</protein>
<proteinExistence type="predicted"/>
<gene>
    <name evidence="2" type="ORF">HHL01_09365</name>
</gene>